<feature type="transmembrane region" description="Helical" evidence="2">
    <location>
        <begin position="100"/>
        <end position="122"/>
    </location>
</feature>
<evidence type="ECO:0000256" key="2">
    <source>
        <dbReference type="SAM" id="Phobius"/>
    </source>
</evidence>
<gene>
    <name evidence="3" type="ORF">L1F31_09860</name>
</gene>
<feature type="transmembrane region" description="Helical" evidence="2">
    <location>
        <begin position="129"/>
        <end position="152"/>
    </location>
</feature>
<feature type="transmembrane region" description="Helical" evidence="2">
    <location>
        <begin position="164"/>
        <end position="186"/>
    </location>
</feature>
<protein>
    <submittedName>
        <fullName evidence="3">Uncharacterized protein</fullName>
    </submittedName>
</protein>
<keyword evidence="2" id="KW-0472">Membrane</keyword>
<sequence length="198" mass="20329">MSIQLSQARDDEQAKEEGTTVSDGAKPVVDAAVAAEVEEPPTWAQNRGIDLAEVAAGTVGARRFIARIGLAVPVLLILATVAVASALGQPLRGGVDLGELGLWALGTALLLTPFLAALIVMLNARRGGLIWTTALVYSGLSGMIGLCVGIKLVGSEVSAVSLELISVLVVQVIVLAPVCAAVAFLVRIVRSSTGHRTS</sequence>
<keyword evidence="2" id="KW-1133">Transmembrane helix</keyword>
<evidence type="ECO:0000313" key="4">
    <source>
        <dbReference type="Proteomes" id="UP001064879"/>
    </source>
</evidence>
<feature type="transmembrane region" description="Helical" evidence="2">
    <location>
        <begin position="68"/>
        <end position="88"/>
    </location>
</feature>
<dbReference type="EMBL" id="CP093443">
    <property type="protein sequence ID" value="UVI34451.1"/>
    <property type="molecule type" value="Genomic_DNA"/>
</dbReference>
<organism evidence="3 4">
    <name type="scientific">Brevibacterium spongiae</name>
    <dbReference type="NCBI Taxonomy" id="2909672"/>
    <lineage>
        <taxon>Bacteria</taxon>
        <taxon>Bacillati</taxon>
        <taxon>Actinomycetota</taxon>
        <taxon>Actinomycetes</taxon>
        <taxon>Micrococcales</taxon>
        <taxon>Brevibacteriaceae</taxon>
        <taxon>Brevibacterium</taxon>
    </lineage>
</organism>
<evidence type="ECO:0000256" key="1">
    <source>
        <dbReference type="SAM" id="MobiDB-lite"/>
    </source>
</evidence>
<evidence type="ECO:0000313" key="3">
    <source>
        <dbReference type="EMBL" id="UVI34451.1"/>
    </source>
</evidence>
<keyword evidence="2" id="KW-0812">Transmembrane</keyword>
<reference evidence="3" key="1">
    <citation type="submission" date="2022-03" db="EMBL/GenBank/DDBJ databases">
        <title>Brevibacterium spongiae sp. nov., isolated from marine sponge.</title>
        <authorList>
            <person name="Li Z."/>
            <person name="Zhang M."/>
        </authorList>
    </citation>
    <scope>NUCLEOTIDE SEQUENCE</scope>
    <source>
        <strain evidence="3">WHS-Z9</strain>
    </source>
</reference>
<accession>A0ABY5SKG9</accession>
<keyword evidence="4" id="KW-1185">Reference proteome</keyword>
<feature type="region of interest" description="Disordered" evidence="1">
    <location>
        <begin position="1"/>
        <end position="22"/>
    </location>
</feature>
<feature type="compositionally biased region" description="Basic and acidic residues" evidence="1">
    <location>
        <begin position="8"/>
        <end position="18"/>
    </location>
</feature>
<dbReference type="RefSeq" id="WP_265417133.1">
    <property type="nucleotide sequence ID" value="NZ_CP093443.1"/>
</dbReference>
<proteinExistence type="predicted"/>
<name>A0ABY5SKG9_9MICO</name>
<dbReference type="Proteomes" id="UP001064879">
    <property type="component" value="Chromosome"/>
</dbReference>